<evidence type="ECO:0008006" key="3">
    <source>
        <dbReference type="Google" id="ProtNLM"/>
    </source>
</evidence>
<proteinExistence type="predicted"/>
<protein>
    <recommendedName>
        <fullName evidence="3">PB1 domain-containing protein</fullName>
    </recommendedName>
</protein>
<reference evidence="1" key="3">
    <citation type="submission" date="2025-09" db="UniProtKB">
        <authorList>
            <consortium name="Ensembl"/>
        </authorList>
    </citation>
    <scope>IDENTIFICATION</scope>
</reference>
<dbReference type="PANTHER" id="PTHR31025">
    <property type="entry name" value="SI:CH211-196P9.1-RELATED"/>
    <property type="match status" value="1"/>
</dbReference>
<organism evidence="1 2">
    <name type="scientific">Pygocentrus nattereri</name>
    <name type="common">Red-bellied piranha</name>
    <dbReference type="NCBI Taxonomy" id="42514"/>
    <lineage>
        <taxon>Eukaryota</taxon>
        <taxon>Metazoa</taxon>
        <taxon>Chordata</taxon>
        <taxon>Craniata</taxon>
        <taxon>Vertebrata</taxon>
        <taxon>Euteleostomi</taxon>
        <taxon>Actinopterygii</taxon>
        <taxon>Neopterygii</taxon>
        <taxon>Teleostei</taxon>
        <taxon>Ostariophysi</taxon>
        <taxon>Characiformes</taxon>
        <taxon>Characoidei</taxon>
        <taxon>Pygocentrus</taxon>
    </lineage>
</organism>
<dbReference type="GeneTree" id="ENSGT00950000182912"/>
<dbReference type="AlphaFoldDB" id="A0AAR2M274"/>
<reference evidence="1" key="2">
    <citation type="submission" date="2025-08" db="UniProtKB">
        <authorList>
            <consortium name="Ensembl"/>
        </authorList>
    </citation>
    <scope>IDENTIFICATION</scope>
</reference>
<dbReference type="Ensembl" id="ENSPNAT00000062466.1">
    <property type="protein sequence ID" value="ENSPNAP00000082910.1"/>
    <property type="gene ID" value="ENSPNAG00000036662.1"/>
</dbReference>
<accession>A0AAR2M274</accession>
<evidence type="ECO:0000313" key="2">
    <source>
        <dbReference type="Proteomes" id="UP001501920"/>
    </source>
</evidence>
<name>A0AAR2M274_PYGNA</name>
<reference evidence="1 2" key="1">
    <citation type="submission" date="2020-10" db="EMBL/GenBank/DDBJ databases">
        <title>Pygocentrus nattereri (red-bellied piranha) genome, fPygNat1, primary haplotype.</title>
        <authorList>
            <person name="Myers G."/>
            <person name="Meyer A."/>
            <person name="Karagic N."/>
            <person name="Pippel M."/>
            <person name="Winkler S."/>
            <person name="Tracey A."/>
            <person name="Wood J."/>
            <person name="Formenti G."/>
            <person name="Howe K."/>
            <person name="Fedrigo O."/>
            <person name="Jarvis E.D."/>
        </authorList>
    </citation>
    <scope>NUCLEOTIDE SEQUENCE [LARGE SCALE GENOMIC DNA]</scope>
</reference>
<keyword evidence="2" id="KW-1185">Reference proteome</keyword>
<evidence type="ECO:0000313" key="1">
    <source>
        <dbReference type="Ensembl" id="ENSPNAP00000082910.1"/>
    </source>
</evidence>
<dbReference type="PANTHER" id="PTHR31025:SF19">
    <property type="entry name" value="SI:CH73-42K18.1-RELATED"/>
    <property type="match status" value="1"/>
</dbReference>
<sequence>MATNSKMLMIVIVSEADIRRVVLPAKPASVEDLICQVQETLGFNFSFTVQYEDPDFNNSLCNLTDMSELPEKPTLKLFPTLLMMPVDALSEQLSDTPSKADTEILSNSSSLERVGQCVDVEYRCRQGKLAHLKDGALLKITKELKHEILERLAERMYTFRAYPDNAEYDEVAAALVKKHPCLSERGSRNGWSGWQNSLKFKMGNYRTKRRKLGSHDVAVNGGKCGMNLPDGEPPRKNIKKSFDPSLITIKQNMDLSFALRQKEVVEKKPAIYVFWTHFLFFSLCKVYMEFIYMEFTRIVGIDLKQYFYEGFDQHNSRLVEVFRTKRGLTGQILSKFLQKAKTSEPTVLRTLALRGLPVILGGNPEDFKTSFDADEEQTFSSIATGILVVEHDEGGHPPNSLCLNPLSMGIILEGKVVMDNLHNLPQAMCLFFGLTYALHLDYPKCMSYTFEFIQQVILKLGQNKLKPKLQSLLNQLLL</sequence>
<dbReference type="Proteomes" id="UP001501920">
    <property type="component" value="Chromosome 2"/>
</dbReference>